<feature type="domain" description="PRC-barrel" evidence="3">
    <location>
        <begin position="37"/>
        <end position="84"/>
    </location>
</feature>
<reference evidence="5" key="1">
    <citation type="submission" date="2017-11" db="EMBL/GenBank/DDBJ databases">
        <title>The draft genome sequence of Chromatocurvus sp. F02.</title>
        <authorList>
            <person name="Du Z.-J."/>
            <person name="Chang Y.-Q."/>
        </authorList>
    </citation>
    <scope>NUCLEOTIDE SEQUENCE [LARGE SCALE GENOMIC DNA]</scope>
    <source>
        <strain evidence="5">F02</strain>
    </source>
</reference>
<dbReference type="RefSeq" id="WP_101522570.1">
    <property type="nucleotide sequence ID" value="NZ_PKLZ01000014.1"/>
</dbReference>
<dbReference type="Proteomes" id="UP000234845">
    <property type="component" value="Unassembled WGS sequence"/>
</dbReference>
<feature type="compositionally biased region" description="Polar residues" evidence="1">
    <location>
        <begin position="151"/>
        <end position="166"/>
    </location>
</feature>
<dbReference type="OrthoDB" id="6182585at2"/>
<organism evidence="4 5">
    <name type="scientific">Kineobactrum sediminis</name>
    <dbReference type="NCBI Taxonomy" id="1905677"/>
    <lineage>
        <taxon>Bacteria</taxon>
        <taxon>Pseudomonadati</taxon>
        <taxon>Pseudomonadota</taxon>
        <taxon>Gammaproteobacteria</taxon>
        <taxon>Cellvibrionales</taxon>
        <taxon>Halieaceae</taxon>
        <taxon>Kineobactrum</taxon>
    </lineage>
</organism>
<accession>A0A2N5XZ40</accession>
<feature type="signal peptide" evidence="2">
    <location>
        <begin position="1"/>
        <end position="26"/>
    </location>
</feature>
<dbReference type="AlphaFoldDB" id="A0A2N5XZ40"/>
<feature type="region of interest" description="Disordered" evidence="1">
    <location>
        <begin position="147"/>
        <end position="173"/>
    </location>
</feature>
<proteinExistence type="predicted"/>
<name>A0A2N5XZ40_9GAMM</name>
<dbReference type="Pfam" id="PF05239">
    <property type="entry name" value="PRC"/>
    <property type="match status" value="1"/>
</dbReference>
<gene>
    <name evidence="4" type="ORF">CWI75_16180</name>
</gene>
<evidence type="ECO:0000256" key="1">
    <source>
        <dbReference type="SAM" id="MobiDB-lite"/>
    </source>
</evidence>
<feature type="chain" id="PRO_5014866105" description="PRC-barrel domain-containing protein" evidence="2">
    <location>
        <begin position="27"/>
        <end position="173"/>
    </location>
</feature>
<comment type="caution">
    <text evidence="4">The sequence shown here is derived from an EMBL/GenBank/DDBJ whole genome shotgun (WGS) entry which is preliminary data.</text>
</comment>
<evidence type="ECO:0000256" key="2">
    <source>
        <dbReference type="SAM" id="SignalP"/>
    </source>
</evidence>
<protein>
    <recommendedName>
        <fullName evidence="3">PRC-barrel domain-containing protein</fullName>
    </recommendedName>
</protein>
<sequence>MSTPTIRKLGIPLLAGAMGLSLSAFGQDGAQDAQGLYSAEDLIGAEVFDANGEEIGNVEDILLGNDMGLYSLVIQTNEFLGIGGTDIVAKRGDFTVRVEDKDPMFGNVKYDVHITSAGENLKGFEEYTEQWWDDTAQNLNDAWESARDTTKSAWESTKQATASAWESARESTQ</sequence>
<evidence type="ECO:0000313" key="5">
    <source>
        <dbReference type="Proteomes" id="UP000234845"/>
    </source>
</evidence>
<dbReference type="InterPro" id="IPR011033">
    <property type="entry name" value="PRC_barrel-like_sf"/>
</dbReference>
<keyword evidence="2" id="KW-0732">Signal</keyword>
<dbReference type="EMBL" id="PKLZ01000014">
    <property type="protein sequence ID" value="PLW81369.1"/>
    <property type="molecule type" value="Genomic_DNA"/>
</dbReference>
<keyword evidence="5" id="KW-1185">Reference proteome</keyword>
<evidence type="ECO:0000313" key="4">
    <source>
        <dbReference type="EMBL" id="PLW81369.1"/>
    </source>
</evidence>
<evidence type="ECO:0000259" key="3">
    <source>
        <dbReference type="Pfam" id="PF05239"/>
    </source>
</evidence>
<dbReference type="Gene3D" id="2.30.30.240">
    <property type="entry name" value="PRC-barrel domain"/>
    <property type="match status" value="1"/>
</dbReference>
<dbReference type="SUPFAM" id="SSF50346">
    <property type="entry name" value="PRC-barrel domain"/>
    <property type="match status" value="1"/>
</dbReference>
<dbReference type="InterPro" id="IPR027275">
    <property type="entry name" value="PRC-brl_dom"/>
</dbReference>